<dbReference type="Pfam" id="PF00196">
    <property type="entry name" value="GerE"/>
    <property type="match status" value="1"/>
</dbReference>
<evidence type="ECO:0000256" key="2">
    <source>
        <dbReference type="ARBA" id="ARBA00023163"/>
    </source>
</evidence>
<dbReference type="Proteomes" id="UP000309673">
    <property type="component" value="Unassembled WGS sequence"/>
</dbReference>
<accession>A0A4U0F5Z1</accession>
<dbReference type="RefSeq" id="WP_136779118.1">
    <property type="nucleotide sequence ID" value="NZ_SUPK01000009.1"/>
</dbReference>
<dbReference type="EMBL" id="SUPK01000009">
    <property type="protein sequence ID" value="TJY39688.1"/>
    <property type="molecule type" value="Genomic_DNA"/>
</dbReference>
<dbReference type="InterPro" id="IPR016032">
    <property type="entry name" value="Sig_transdc_resp-reg_C-effctor"/>
</dbReference>
<gene>
    <name evidence="4" type="ORF">E5161_17160</name>
</gene>
<organism evidence="4 5">
    <name type="scientific">Cohnella pontilimi</name>
    <dbReference type="NCBI Taxonomy" id="2564100"/>
    <lineage>
        <taxon>Bacteria</taxon>
        <taxon>Bacillati</taxon>
        <taxon>Bacillota</taxon>
        <taxon>Bacilli</taxon>
        <taxon>Bacillales</taxon>
        <taxon>Paenibacillaceae</taxon>
        <taxon>Cohnella</taxon>
    </lineage>
</organism>
<dbReference type="SUPFAM" id="SSF46894">
    <property type="entry name" value="C-terminal effector domain of the bipartite response regulators"/>
    <property type="match status" value="1"/>
</dbReference>
<evidence type="ECO:0000313" key="5">
    <source>
        <dbReference type="Proteomes" id="UP000309673"/>
    </source>
</evidence>
<comment type="caution">
    <text evidence="4">The sequence shown here is derived from an EMBL/GenBank/DDBJ whole genome shotgun (WGS) entry which is preliminary data.</text>
</comment>
<feature type="domain" description="HTH luxR-type" evidence="3">
    <location>
        <begin position="11"/>
        <end position="35"/>
    </location>
</feature>
<reference evidence="4 5" key="1">
    <citation type="submission" date="2019-04" db="EMBL/GenBank/DDBJ databases">
        <title>Cohnella sp. nov., isolated from soil.</title>
        <authorList>
            <person name="Kim W."/>
        </authorList>
    </citation>
    <scope>NUCLEOTIDE SEQUENCE [LARGE SCALE GENOMIC DNA]</scope>
    <source>
        <strain evidence="4 5">CAU 1483</strain>
    </source>
</reference>
<name>A0A4U0F5Z1_9BACL</name>
<evidence type="ECO:0000256" key="1">
    <source>
        <dbReference type="ARBA" id="ARBA00023015"/>
    </source>
</evidence>
<dbReference type="AlphaFoldDB" id="A0A4U0F5Z1"/>
<dbReference type="InterPro" id="IPR036388">
    <property type="entry name" value="WH-like_DNA-bd_sf"/>
</dbReference>
<protein>
    <submittedName>
        <fullName evidence="4">Response regulator transcription factor</fullName>
    </submittedName>
</protein>
<evidence type="ECO:0000259" key="3">
    <source>
        <dbReference type="Pfam" id="PF00196"/>
    </source>
</evidence>
<keyword evidence="2" id="KW-0804">Transcription</keyword>
<proteinExistence type="predicted"/>
<dbReference type="GO" id="GO:0003677">
    <property type="term" value="F:DNA binding"/>
    <property type="evidence" value="ECO:0007669"/>
    <property type="project" value="InterPro"/>
</dbReference>
<sequence>MPGHNVPASPAIAERLVISPKTVRNHVSTIFSKFFLNDHPS</sequence>
<keyword evidence="5" id="KW-1185">Reference proteome</keyword>
<dbReference type="GO" id="GO:0006355">
    <property type="term" value="P:regulation of DNA-templated transcription"/>
    <property type="evidence" value="ECO:0007669"/>
    <property type="project" value="InterPro"/>
</dbReference>
<keyword evidence="1" id="KW-0805">Transcription regulation</keyword>
<dbReference type="InterPro" id="IPR000792">
    <property type="entry name" value="Tscrpt_reg_LuxR_C"/>
</dbReference>
<evidence type="ECO:0000313" key="4">
    <source>
        <dbReference type="EMBL" id="TJY39688.1"/>
    </source>
</evidence>
<dbReference type="Gene3D" id="1.10.10.10">
    <property type="entry name" value="Winged helix-like DNA-binding domain superfamily/Winged helix DNA-binding domain"/>
    <property type="match status" value="1"/>
</dbReference>
<dbReference type="OrthoDB" id="343383at2"/>